<reference evidence="2 3" key="1">
    <citation type="submission" date="2018-07" db="EMBL/GenBank/DDBJ databases">
        <title>Genome assembly of strain KB82.</title>
        <authorList>
            <person name="Kukolya J."/>
            <person name="Horvath B."/>
            <person name="Nagy I."/>
            <person name="Toth A."/>
        </authorList>
    </citation>
    <scope>NUCLEOTIDE SEQUENCE [LARGE SCALE GENOMIC DNA]</scope>
    <source>
        <strain evidence="2 3">Kb82</strain>
    </source>
</reference>
<proteinExistence type="predicted"/>
<gene>
    <name evidence="2" type="ORF">C4F50_13285</name>
</gene>
<evidence type="ECO:0000256" key="1">
    <source>
        <dbReference type="SAM" id="Phobius"/>
    </source>
</evidence>
<protein>
    <recommendedName>
        <fullName evidence="4">DoxX-like family protein</fullName>
    </recommendedName>
</protein>
<keyword evidence="3" id="KW-1185">Reference proteome</keyword>
<dbReference type="RefSeq" id="WP_194139098.1">
    <property type="nucleotide sequence ID" value="NZ_PRDM01000002.1"/>
</dbReference>
<feature type="transmembrane region" description="Helical" evidence="1">
    <location>
        <begin position="97"/>
        <end position="118"/>
    </location>
</feature>
<keyword evidence="1" id="KW-1133">Transmembrane helix</keyword>
<feature type="transmembrane region" description="Helical" evidence="1">
    <location>
        <begin position="7"/>
        <end position="24"/>
    </location>
</feature>
<dbReference type="EMBL" id="PRDM01000002">
    <property type="protein sequence ID" value="MBE8725912.1"/>
    <property type="molecule type" value="Genomic_DNA"/>
</dbReference>
<dbReference type="Proteomes" id="UP000640614">
    <property type="component" value="Unassembled WGS sequence"/>
</dbReference>
<evidence type="ECO:0008006" key="4">
    <source>
        <dbReference type="Google" id="ProtNLM"/>
    </source>
</evidence>
<keyword evidence="1" id="KW-0472">Membrane</keyword>
<evidence type="ECO:0000313" key="3">
    <source>
        <dbReference type="Proteomes" id="UP000640614"/>
    </source>
</evidence>
<organism evidence="2 3">
    <name type="scientific">Flavobacterium hungaricum</name>
    <dbReference type="NCBI Taxonomy" id="2082725"/>
    <lineage>
        <taxon>Bacteria</taxon>
        <taxon>Pseudomonadati</taxon>
        <taxon>Bacteroidota</taxon>
        <taxon>Flavobacteriia</taxon>
        <taxon>Flavobacteriales</taxon>
        <taxon>Flavobacteriaceae</taxon>
        <taxon>Flavobacterium</taxon>
    </lineage>
</organism>
<sequence>MSKKTKYYLLFILISVTILTKIFTPKIFYIGGGSCYQGITAFIIHFFLLLCTILNVLAIILLSLSKIGVSKTFNIIAIAIWSLGMIIHSLDQTITDGLIVISYFTPFLIVSILIFLMIKKINKLEL</sequence>
<keyword evidence="1" id="KW-0812">Transmembrane</keyword>
<feature type="transmembrane region" description="Helical" evidence="1">
    <location>
        <begin position="73"/>
        <end position="91"/>
    </location>
</feature>
<accession>A0ABR9TKM6</accession>
<evidence type="ECO:0000313" key="2">
    <source>
        <dbReference type="EMBL" id="MBE8725912.1"/>
    </source>
</evidence>
<comment type="caution">
    <text evidence="2">The sequence shown here is derived from an EMBL/GenBank/DDBJ whole genome shotgun (WGS) entry which is preliminary data.</text>
</comment>
<name>A0ABR9TKM6_9FLAO</name>
<feature type="transmembrane region" description="Helical" evidence="1">
    <location>
        <begin position="36"/>
        <end position="61"/>
    </location>
</feature>